<evidence type="ECO:0000256" key="6">
    <source>
        <dbReference type="ARBA" id="ARBA00023069"/>
    </source>
</evidence>
<evidence type="ECO:0000313" key="12">
    <source>
        <dbReference type="Proteomes" id="UP001345963"/>
    </source>
</evidence>
<dbReference type="PANTHER" id="PTHR14517">
    <property type="entry name" value="RIB43A-RELATED"/>
    <property type="match status" value="1"/>
</dbReference>
<keyword evidence="4" id="KW-0282">Flagellum</keyword>
<reference evidence="11 12" key="1">
    <citation type="submission" date="2021-07" db="EMBL/GenBank/DDBJ databases">
        <authorList>
            <person name="Palmer J.M."/>
        </authorList>
    </citation>
    <scope>NUCLEOTIDE SEQUENCE [LARGE SCALE GENOMIC DNA]</scope>
    <source>
        <strain evidence="11 12">AT_MEX2019</strain>
        <tissue evidence="11">Muscle</tissue>
    </source>
</reference>
<feature type="coiled-coil region" evidence="10">
    <location>
        <begin position="257"/>
        <end position="284"/>
    </location>
</feature>
<evidence type="ECO:0000256" key="2">
    <source>
        <dbReference type="ARBA" id="ARBA00006875"/>
    </source>
</evidence>
<feature type="coiled-coil region" evidence="10">
    <location>
        <begin position="142"/>
        <end position="228"/>
    </location>
</feature>
<keyword evidence="5 10" id="KW-0175">Coiled coil</keyword>
<keyword evidence="7" id="KW-0206">Cytoskeleton</keyword>
<organism evidence="11 12">
    <name type="scientific">Ataeniobius toweri</name>
    <dbReference type="NCBI Taxonomy" id="208326"/>
    <lineage>
        <taxon>Eukaryota</taxon>
        <taxon>Metazoa</taxon>
        <taxon>Chordata</taxon>
        <taxon>Craniata</taxon>
        <taxon>Vertebrata</taxon>
        <taxon>Euteleostomi</taxon>
        <taxon>Actinopterygii</taxon>
        <taxon>Neopterygii</taxon>
        <taxon>Teleostei</taxon>
        <taxon>Neoteleostei</taxon>
        <taxon>Acanthomorphata</taxon>
        <taxon>Ovalentaria</taxon>
        <taxon>Atherinomorphae</taxon>
        <taxon>Cyprinodontiformes</taxon>
        <taxon>Goodeidae</taxon>
        <taxon>Ataeniobius</taxon>
    </lineage>
</organism>
<evidence type="ECO:0000256" key="10">
    <source>
        <dbReference type="SAM" id="Coils"/>
    </source>
</evidence>
<dbReference type="EMBL" id="JAHUTI010071532">
    <property type="protein sequence ID" value="MED6255645.1"/>
    <property type="molecule type" value="Genomic_DNA"/>
</dbReference>
<keyword evidence="3" id="KW-0963">Cytoplasm</keyword>
<gene>
    <name evidence="11" type="ORF">ATANTOWER_012681</name>
</gene>
<dbReference type="InterPro" id="IPR008805">
    <property type="entry name" value="RIB43A"/>
</dbReference>
<accession>A0ABU7C1A2</accession>
<evidence type="ECO:0000256" key="1">
    <source>
        <dbReference type="ARBA" id="ARBA00004611"/>
    </source>
</evidence>
<evidence type="ECO:0000256" key="3">
    <source>
        <dbReference type="ARBA" id="ARBA00022490"/>
    </source>
</evidence>
<dbReference type="Pfam" id="PF05914">
    <property type="entry name" value="RIB43A"/>
    <property type="match status" value="2"/>
</dbReference>
<sequence length="343" mass="41186">MFNVELISERVARESLERRRQREAERRERIFNEKFRIIGVDKKALDLQLQEKKSREEAAKREQNTYNADMHKYNKAACLIQRGQTKEKRVMEKATATFWHQNQQPQNCREFDLNDPDSLRKTDAQMVLPGLVGEDPEKKSRLQRQREQLRDWLIQQQDEQEEDRLQQKMEELHYDQSRTEMENTALELQNLEMERRKTATIATTNYNLAKIEEKRNQERERCDEVCARSTVEALGLSPSNDRRRAALETQQEIIQFQQGQIEEKKRIELEKKREEENYDRIQLDLARKALLMERQQARLNKQLRRHLDSTNTELVQTHLQQKPDLKRGNIEDIFFSKFNTCSR</sequence>
<comment type="subcellular location">
    <subcellularLocation>
        <location evidence="1">Cytoplasm</location>
        <location evidence="1">Cytoskeleton</location>
        <location evidence="1">Flagellum axoneme</location>
    </subcellularLocation>
</comment>
<comment type="caution">
    <text evidence="11">The sequence shown here is derived from an EMBL/GenBank/DDBJ whole genome shotgun (WGS) entry which is preliminary data.</text>
</comment>
<feature type="coiled-coil region" evidence="10">
    <location>
        <begin position="13"/>
        <end position="62"/>
    </location>
</feature>
<proteinExistence type="inferred from homology"/>
<evidence type="ECO:0000256" key="4">
    <source>
        <dbReference type="ARBA" id="ARBA00022846"/>
    </source>
</evidence>
<evidence type="ECO:0000256" key="5">
    <source>
        <dbReference type="ARBA" id="ARBA00023054"/>
    </source>
</evidence>
<evidence type="ECO:0000256" key="7">
    <source>
        <dbReference type="ARBA" id="ARBA00023212"/>
    </source>
</evidence>
<comment type="subunit">
    <text evidence="9">Microtubule inner protein component of sperm flagellar doublet microtubules.</text>
</comment>
<evidence type="ECO:0000256" key="9">
    <source>
        <dbReference type="ARBA" id="ARBA00046435"/>
    </source>
</evidence>
<evidence type="ECO:0000313" key="11">
    <source>
        <dbReference type="EMBL" id="MED6255645.1"/>
    </source>
</evidence>
<comment type="similarity">
    <text evidence="2">Belongs to the RIB43A family.</text>
</comment>
<evidence type="ECO:0008006" key="13">
    <source>
        <dbReference type="Google" id="ProtNLM"/>
    </source>
</evidence>
<protein>
    <recommendedName>
        <fullName evidence="13">RIB43A-like with coiled-coils protein 2</fullName>
    </recommendedName>
</protein>
<keyword evidence="8" id="KW-0966">Cell projection</keyword>
<keyword evidence="6" id="KW-0969">Cilium</keyword>
<dbReference type="PANTHER" id="PTHR14517:SF10">
    <property type="entry name" value="RIB43A-LIKE WITH COILED-COILS PROTEIN 2"/>
    <property type="match status" value="1"/>
</dbReference>
<keyword evidence="12" id="KW-1185">Reference proteome</keyword>
<evidence type="ECO:0000256" key="8">
    <source>
        <dbReference type="ARBA" id="ARBA00023273"/>
    </source>
</evidence>
<name>A0ABU7C1A2_9TELE</name>
<dbReference type="Proteomes" id="UP001345963">
    <property type="component" value="Unassembled WGS sequence"/>
</dbReference>